<comment type="similarity">
    <text evidence="1">Belongs to the class-II aminoacyl-tRNA synthetase family. Type-1 seryl-tRNA synthetase subfamily.</text>
</comment>
<dbReference type="CDD" id="cd00770">
    <property type="entry name" value="SerRS_core"/>
    <property type="match status" value="1"/>
</dbReference>
<feature type="binding site" evidence="11">
    <location>
        <position position="323"/>
    </location>
    <ligand>
        <name>L-serine</name>
        <dbReference type="ChEBI" id="CHEBI:33384"/>
    </ligand>
</feature>
<evidence type="ECO:0000256" key="1">
    <source>
        <dbReference type="ARBA" id="ARBA00010728"/>
    </source>
</evidence>
<organism evidence="15 16">
    <name type="scientific">Mola mola</name>
    <name type="common">Ocean sunfish</name>
    <name type="synonym">Tetraodon mola</name>
    <dbReference type="NCBI Taxonomy" id="94237"/>
    <lineage>
        <taxon>Eukaryota</taxon>
        <taxon>Metazoa</taxon>
        <taxon>Chordata</taxon>
        <taxon>Craniata</taxon>
        <taxon>Vertebrata</taxon>
        <taxon>Euteleostomi</taxon>
        <taxon>Actinopterygii</taxon>
        <taxon>Neopterygii</taxon>
        <taxon>Teleostei</taxon>
        <taxon>Neoteleostei</taxon>
        <taxon>Acanthomorphata</taxon>
        <taxon>Eupercaria</taxon>
        <taxon>Tetraodontiformes</taxon>
        <taxon>Molidae</taxon>
        <taxon>Mola</taxon>
    </lineage>
</organism>
<dbReference type="InterPro" id="IPR010978">
    <property type="entry name" value="tRNA-bd_arm"/>
</dbReference>
<evidence type="ECO:0000256" key="11">
    <source>
        <dbReference type="PIRSR" id="PIRSR001529-1"/>
    </source>
</evidence>
<dbReference type="Gene3D" id="1.10.287.40">
    <property type="entry name" value="Serine-tRNA synthetase, tRNA binding domain"/>
    <property type="match status" value="1"/>
</dbReference>
<dbReference type="EC" id="6.1.1.11" evidence="2"/>
<dbReference type="GO" id="GO:0005524">
    <property type="term" value="F:ATP binding"/>
    <property type="evidence" value="ECO:0007669"/>
    <property type="project" value="UniProtKB-KW"/>
</dbReference>
<evidence type="ECO:0000313" key="16">
    <source>
        <dbReference type="Proteomes" id="UP000261620"/>
    </source>
</evidence>
<dbReference type="AlphaFoldDB" id="A0A3Q3WAX3"/>
<dbReference type="NCBIfam" id="TIGR00414">
    <property type="entry name" value="serS"/>
    <property type="match status" value="1"/>
</dbReference>
<evidence type="ECO:0000256" key="5">
    <source>
        <dbReference type="ARBA" id="ARBA00022840"/>
    </source>
</evidence>
<dbReference type="GO" id="GO:0004828">
    <property type="term" value="F:serine-tRNA ligase activity"/>
    <property type="evidence" value="ECO:0007669"/>
    <property type="project" value="UniProtKB-EC"/>
</dbReference>
<name>A0A3Q3WAX3_MOLML</name>
<evidence type="ECO:0000259" key="14">
    <source>
        <dbReference type="PROSITE" id="PS50862"/>
    </source>
</evidence>
<dbReference type="PROSITE" id="PS50862">
    <property type="entry name" value="AA_TRNA_LIGASE_II"/>
    <property type="match status" value="1"/>
</dbReference>
<feature type="domain" description="Aminoacyl-transfer RNA synthetases class-II family profile" evidence="14">
    <location>
        <begin position="192"/>
        <end position="471"/>
    </location>
</feature>
<feature type="compositionally biased region" description="Basic residues" evidence="13">
    <location>
        <begin position="498"/>
        <end position="510"/>
    </location>
</feature>
<dbReference type="FunFam" id="3.30.930.10:FF:000047">
    <property type="entry name" value="serine--tRNA ligase, mitochondrial isoform X2"/>
    <property type="match status" value="1"/>
</dbReference>
<feature type="binding site" evidence="12">
    <location>
        <begin position="323"/>
        <end position="325"/>
    </location>
    <ligand>
        <name>ATP</name>
        <dbReference type="ChEBI" id="CHEBI:30616"/>
    </ligand>
</feature>
<dbReference type="SUPFAM" id="SSF55681">
    <property type="entry name" value="Class II aaRS and biotin synthetases"/>
    <property type="match status" value="1"/>
</dbReference>
<keyword evidence="7" id="KW-0030">Aminoacyl-tRNA synthetase</keyword>
<accession>A0A3Q3WAX3</accession>
<reference evidence="15" key="2">
    <citation type="submission" date="2025-09" db="UniProtKB">
        <authorList>
            <consortium name="Ensembl"/>
        </authorList>
    </citation>
    <scope>IDENTIFICATION</scope>
</reference>
<dbReference type="InterPro" id="IPR002317">
    <property type="entry name" value="Ser-tRNA-ligase_type_1"/>
</dbReference>
<dbReference type="Pfam" id="PF00587">
    <property type="entry name" value="tRNA-synt_2b"/>
    <property type="match status" value="1"/>
</dbReference>
<proteinExistence type="inferred from homology"/>
<dbReference type="OMA" id="EQNCIDR"/>
<dbReference type="InterPro" id="IPR045864">
    <property type="entry name" value="aa-tRNA-synth_II/BPL/LPL"/>
</dbReference>
<evidence type="ECO:0000256" key="6">
    <source>
        <dbReference type="ARBA" id="ARBA00022917"/>
    </source>
</evidence>
<dbReference type="InterPro" id="IPR002314">
    <property type="entry name" value="aa-tRNA-synt_IIb"/>
</dbReference>
<evidence type="ECO:0000256" key="10">
    <source>
        <dbReference type="ARBA" id="ARBA00048823"/>
    </source>
</evidence>
<feature type="site" description="Important for serine binding" evidence="11">
    <location>
        <position position="446"/>
    </location>
</feature>
<feature type="region of interest" description="Disordered" evidence="13">
    <location>
        <begin position="491"/>
        <end position="510"/>
    </location>
</feature>
<feature type="binding site" evidence="11">
    <location>
        <position position="292"/>
    </location>
    <ligand>
        <name>L-serine</name>
        <dbReference type="ChEBI" id="CHEBI:33384"/>
    </ligand>
</feature>
<dbReference type="Proteomes" id="UP000261620">
    <property type="component" value="Unplaced"/>
</dbReference>
<comment type="catalytic activity">
    <reaction evidence="10">
        <text>tRNA(Ser) + L-serine + ATP = L-seryl-tRNA(Ser) + AMP + diphosphate + H(+)</text>
        <dbReference type="Rhea" id="RHEA:12292"/>
        <dbReference type="Rhea" id="RHEA-COMP:9669"/>
        <dbReference type="Rhea" id="RHEA-COMP:9703"/>
        <dbReference type="ChEBI" id="CHEBI:15378"/>
        <dbReference type="ChEBI" id="CHEBI:30616"/>
        <dbReference type="ChEBI" id="CHEBI:33019"/>
        <dbReference type="ChEBI" id="CHEBI:33384"/>
        <dbReference type="ChEBI" id="CHEBI:78442"/>
        <dbReference type="ChEBI" id="CHEBI:78533"/>
        <dbReference type="ChEBI" id="CHEBI:456215"/>
        <dbReference type="EC" id="6.1.1.11"/>
    </reaction>
</comment>
<feature type="binding site" evidence="12">
    <location>
        <begin position="338"/>
        <end position="341"/>
    </location>
    <ligand>
        <name>ATP</name>
        <dbReference type="ChEBI" id="CHEBI:30616"/>
    </ligand>
</feature>
<evidence type="ECO:0000256" key="4">
    <source>
        <dbReference type="ARBA" id="ARBA00022741"/>
    </source>
</evidence>
<keyword evidence="6" id="KW-0648">Protein biosynthesis</keyword>
<evidence type="ECO:0000256" key="12">
    <source>
        <dbReference type="PIRSR" id="PIRSR001529-2"/>
    </source>
</evidence>
<protein>
    <recommendedName>
        <fullName evidence="2">serine--tRNA ligase</fullName>
        <ecNumber evidence="2">6.1.1.11</ecNumber>
    </recommendedName>
    <alternativeName>
        <fullName evidence="8">Seryl-tRNA synthetase</fullName>
    </alternativeName>
</protein>
<feature type="binding site" evidence="11">
    <location>
        <position position="345"/>
    </location>
    <ligand>
        <name>L-serine</name>
        <dbReference type="ChEBI" id="CHEBI:33384"/>
    </ligand>
</feature>
<dbReference type="GO" id="GO:0006434">
    <property type="term" value="P:seryl-tRNA aminoacylation"/>
    <property type="evidence" value="ECO:0007669"/>
    <property type="project" value="InterPro"/>
</dbReference>
<comment type="catalytic activity">
    <reaction evidence="9">
        <text>tRNA(Sec) + L-serine + ATP = L-seryl-tRNA(Sec) + AMP + diphosphate + H(+)</text>
        <dbReference type="Rhea" id="RHEA:42580"/>
        <dbReference type="Rhea" id="RHEA-COMP:9742"/>
        <dbReference type="Rhea" id="RHEA-COMP:10128"/>
        <dbReference type="ChEBI" id="CHEBI:15378"/>
        <dbReference type="ChEBI" id="CHEBI:30616"/>
        <dbReference type="ChEBI" id="CHEBI:33019"/>
        <dbReference type="ChEBI" id="CHEBI:33384"/>
        <dbReference type="ChEBI" id="CHEBI:78442"/>
        <dbReference type="ChEBI" id="CHEBI:78533"/>
        <dbReference type="ChEBI" id="CHEBI:456215"/>
        <dbReference type="EC" id="6.1.1.11"/>
    </reaction>
</comment>
<dbReference type="PIRSF" id="PIRSF001529">
    <property type="entry name" value="Ser-tRNA-synth_IIa"/>
    <property type="match status" value="1"/>
</dbReference>
<keyword evidence="16" id="KW-1185">Reference proteome</keyword>
<keyword evidence="3" id="KW-0436">Ligase</keyword>
<evidence type="ECO:0000256" key="2">
    <source>
        <dbReference type="ARBA" id="ARBA00012840"/>
    </source>
</evidence>
<evidence type="ECO:0000256" key="7">
    <source>
        <dbReference type="ARBA" id="ARBA00023146"/>
    </source>
</evidence>
<dbReference type="PRINTS" id="PR00981">
    <property type="entry name" value="TRNASYNTHSER"/>
</dbReference>
<dbReference type="PANTHER" id="PTHR11778">
    <property type="entry name" value="SERYL-TRNA SYNTHETASE"/>
    <property type="match status" value="1"/>
</dbReference>
<dbReference type="InterPro" id="IPR006195">
    <property type="entry name" value="aa-tRNA-synth_II"/>
</dbReference>
<evidence type="ECO:0000256" key="13">
    <source>
        <dbReference type="SAM" id="MobiDB-lite"/>
    </source>
</evidence>
<dbReference type="Ensembl" id="ENSMMOT00000009330.1">
    <property type="protein sequence ID" value="ENSMMOP00000009167.1"/>
    <property type="gene ID" value="ENSMMOG00000007091.1"/>
</dbReference>
<keyword evidence="4" id="KW-0547">Nucleotide-binding</keyword>
<dbReference type="InterPro" id="IPR033729">
    <property type="entry name" value="SerRS_core"/>
</dbReference>
<evidence type="ECO:0000256" key="8">
    <source>
        <dbReference type="ARBA" id="ARBA00031113"/>
    </source>
</evidence>
<feature type="binding site" evidence="12">
    <location>
        <begin position="412"/>
        <end position="414"/>
    </location>
    <ligand>
        <name>ATP</name>
        <dbReference type="ChEBI" id="CHEBI:30616"/>
    </ligand>
</feature>
<dbReference type="Gene3D" id="3.30.930.10">
    <property type="entry name" value="Bira Bifunctional Protein, Domain 2"/>
    <property type="match status" value="1"/>
</dbReference>
<reference evidence="15" key="1">
    <citation type="submission" date="2025-08" db="UniProtKB">
        <authorList>
            <consortium name="Ensembl"/>
        </authorList>
    </citation>
    <scope>IDENTIFICATION</scope>
</reference>
<keyword evidence="5 12" id="KW-0067">ATP-binding</keyword>
<dbReference type="SUPFAM" id="SSF46589">
    <property type="entry name" value="tRNA-binding arm"/>
    <property type="match status" value="1"/>
</dbReference>
<feature type="binding site" evidence="11">
    <location>
        <position position="444"/>
    </location>
    <ligand>
        <name>L-serine</name>
        <dbReference type="ChEBI" id="CHEBI:33384"/>
    </ligand>
</feature>
<evidence type="ECO:0000256" key="3">
    <source>
        <dbReference type="ARBA" id="ARBA00022598"/>
    </source>
</evidence>
<sequence length="510" mass="57769">MATCMSMVVKGTALSVLTPVVRLCSRRGTRVFIPQRFSHGARSSLYEHVREGYSDKPELDMRAVCVQTDRVVANVENRKGDLRGDDVRRIVSVCVWQELQEVRAEISRLEEQKRHISDRSIVTLLPEYNEALLEGREIRNRLNRLYPKETELDQEHYGRALRLPNTTHPDVPVGDESQARVVELVGQKPEFDFNPRGHVELGEELGLIRQRHLAHVSGHRSYYLRGAGARLQTALQNFALDTLQRRGFIPMVVPDMLKGAVFEGCGMQPNAHRSQVYSLDPARFPDLNLAGTGEVGVAGYFMDHAVNWQDLPVRTVCSSTCYRAETDTGRETWGLYRVHHFNKVEMFGVTADETGDESSQLLDEFVSLQKEMFSALGLHYRVLDMPTQELGPPAHRKYDIEAWMPGRNSYGEVSGSNCTDYQSRRLNILYERDDGSLQYAHTVNATACAIPRTIIAILETHQTKEGTVCVPPALQPYLGLEVIEKPKYTPLKYIGPNQHHRPPRPAPKTR</sequence>
<dbReference type="STRING" id="94237.ENSMMOP00000009167"/>
<dbReference type="InterPro" id="IPR042103">
    <property type="entry name" value="SerRS_1_N_sf"/>
</dbReference>
<evidence type="ECO:0000313" key="15">
    <source>
        <dbReference type="Ensembl" id="ENSMMOP00000009167.1"/>
    </source>
</evidence>
<evidence type="ECO:0000256" key="9">
    <source>
        <dbReference type="ARBA" id="ARBA00047929"/>
    </source>
</evidence>